<dbReference type="NCBIfam" id="TIGR00071">
    <property type="entry name" value="hisT_truA"/>
    <property type="match status" value="1"/>
</dbReference>
<reference evidence="10" key="1">
    <citation type="submission" date="2017-08" db="EMBL/GenBank/DDBJ databases">
        <title>A dynamic microbial community with high functional redundancy inhabits the cold, oxic subseafloor aquifer.</title>
        <authorList>
            <person name="Tully B.J."/>
            <person name="Wheat C.G."/>
            <person name="Glazer B.T."/>
            <person name="Huber J.A."/>
        </authorList>
    </citation>
    <scope>NUCLEOTIDE SEQUENCE [LARGE SCALE GENOMIC DNA]</scope>
</reference>
<dbReference type="Gene3D" id="3.30.70.660">
    <property type="entry name" value="Pseudouridine synthase I, catalytic domain, C-terminal subdomain"/>
    <property type="match status" value="1"/>
</dbReference>
<dbReference type="CDD" id="cd02570">
    <property type="entry name" value="PseudoU_synth_EcTruA"/>
    <property type="match status" value="1"/>
</dbReference>
<dbReference type="HAMAP" id="MF_00171">
    <property type="entry name" value="TruA"/>
    <property type="match status" value="1"/>
</dbReference>
<dbReference type="InterPro" id="IPR020097">
    <property type="entry name" value="PsdUridine_synth_TruA_a/b_dom"/>
</dbReference>
<name>A0A2A4WWH8_9GAMM</name>
<comment type="subunit">
    <text evidence="4">Homodimer.</text>
</comment>
<dbReference type="InterPro" id="IPR001406">
    <property type="entry name" value="PsdUridine_synth_TruA"/>
</dbReference>
<evidence type="ECO:0000256" key="7">
    <source>
        <dbReference type="RuleBase" id="RU003792"/>
    </source>
</evidence>
<evidence type="ECO:0000313" key="10">
    <source>
        <dbReference type="Proteomes" id="UP000218767"/>
    </source>
</evidence>
<sequence length="265" mass="29635">MEHHHYRVAISYNGCNYFGWQDLGDEQNKATVQGTITQALRKICKYADCIVSGASRTDAGVHAQGQVAKLSIPLKIGPGKLQLGLNSLLSEDIRILQCAHCRADFNPNRQSTSKKYRYYFSIDKTSSPILNGIVAHVPSKLEGARSNAQLDLESMRQACKLFVGEHDFYSFASRDQNIGSTIRTISHLDMKRTEALGLDVEVYCFEIEGNGFLKHMVRYIVGAIVEVGRHVVDSEDIRQALCNRNEKKFSPKAKARGLHLIGITY</sequence>
<evidence type="ECO:0000256" key="4">
    <source>
        <dbReference type="HAMAP-Rule" id="MF_00171"/>
    </source>
</evidence>
<evidence type="ECO:0000256" key="3">
    <source>
        <dbReference type="ARBA" id="ARBA00023235"/>
    </source>
</evidence>
<accession>A0A2A4WWH8</accession>
<evidence type="ECO:0000256" key="6">
    <source>
        <dbReference type="PIRSR" id="PIRSR001430-2"/>
    </source>
</evidence>
<comment type="caution">
    <text evidence="4">Lacks conserved residue(s) required for the propagation of feature annotation.</text>
</comment>
<dbReference type="Proteomes" id="UP000218767">
    <property type="component" value="Unassembled WGS sequence"/>
</dbReference>
<dbReference type="GO" id="GO:0003723">
    <property type="term" value="F:RNA binding"/>
    <property type="evidence" value="ECO:0007669"/>
    <property type="project" value="InterPro"/>
</dbReference>
<feature type="binding site" evidence="4 6">
    <location>
        <position position="116"/>
    </location>
    <ligand>
        <name>substrate</name>
    </ligand>
</feature>
<dbReference type="InterPro" id="IPR020095">
    <property type="entry name" value="PsdUridine_synth_TruA_C"/>
</dbReference>
<evidence type="ECO:0000313" key="9">
    <source>
        <dbReference type="EMBL" id="PCI74177.1"/>
    </source>
</evidence>
<dbReference type="EMBL" id="NVUL01000107">
    <property type="protein sequence ID" value="PCI74177.1"/>
    <property type="molecule type" value="Genomic_DNA"/>
</dbReference>
<keyword evidence="2 4" id="KW-0819">tRNA processing</keyword>
<dbReference type="GO" id="GO:0031119">
    <property type="term" value="P:tRNA pseudouridine synthesis"/>
    <property type="evidence" value="ECO:0007669"/>
    <property type="project" value="UniProtKB-UniRule"/>
</dbReference>
<proteinExistence type="inferred from homology"/>
<comment type="similarity">
    <text evidence="1 4 7">Belongs to the tRNA pseudouridine synthase TruA family.</text>
</comment>
<dbReference type="EC" id="5.4.99.12" evidence="4"/>
<dbReference type="Gene3D" id="3.30.70.580">
    <property type="entry name" value="Pseudouridine synthase I, catalytic domain, N-terminal subdomain"/>
    <property type="match status" value="1"/>
</dbReference>
<dbReference type="PANTHER" id="PTHR11142">
    <property type="entry name" value="PSEUDOURIDYLATE SYNTHASE"/>
    <property type="match status" value="1"/>
</dbReference>
<dbReference type="InterPro" id="IPR020094">
    <property type="entry name" value="TruA/RsuA/RluB/E/F_N"/>
</dbReference>
<comment type="catalytic activity">
    <reaction evidence="4 7">
        <text>uridine(38/39/40) in tRNA = pseudouridine(38/39/40) in tRNA</text>
        <dbReference type="Rhea" id="RHEA:22376"/>
        <dbReference type="Rhea" id="RHEA-COMP:10085"/>
        <dbReference type="Rhea" id="RHEA-COMP:10087"/>
        <dbReference type="ChEBI" id="CHEBI:65314"/>
        <dbReference type="ChEBI" id="CHEBI:65315"/>
        <dbReference type="EC" id="5.4.99.12"/>
    </reaction>
</comment>
<organism evidence="9 10">
    <name type="scientific">SAR86 cluster bacterium</name>
    <dbReference type="NCBI Taxonomy" id="2030880"/>
    <lineage>
        <taxon>Bacteria</taxon>
        <taxon>Pseudomonadati</taxon>
        <taxon>Pseudomonadota</taxon>
        <taxon>Gammaproteobacteria</taxon>
        <taxon>SAR86 cluster</taxon>
    </lineage>
</organism>
<feature type="domain" description="Pseudouridine synthase I TruA alpha/beta" evidence="8">
    <location>
        <begin position="158"/>
        <end position="265"/>
    </location>
</feature>
<gene>
    <name evidence="4 9" type="primary">truA</name>
    <name evidence="9" type="ORF">COB20_15455</name>
</gene>
<dbReference type="GO" id="GO:0160147">
    <property type="term" value="F:tRNA pseudouridine(38-40) synthase activity"/>
    <property type="evidence" value="ECO:0007669"/>
    <property type="project" value="UniProtKB-EC"/>
</dbReference>
<comment type="caution">
    <text evidence="9">The sequence shown here is derived from an EMBL/GenBank/DDBJ whole genome shotgun (WGS) entry which is preliminary data.</text>
</comment>
<dbReference type="AlphaFoldDB" id="A0A2A4WWH8"/>
<evidence type="ECO:0000256" key="1">
    <source>
        <dbReference type="ARBA" id="ARBA00009375"/>
    </source>
</evidence>
<feature type="domain" description="Pseudouridine synthase I TruA alpha/beta" evidence="8">
    <location>
        <begin position="9"/>
        <end position="95"/>
    </location>
</feature>
<dbReference type="SUPFAM" id="SSF55120">
    <property type="entry name" value="Pseudouridine synthase"/>
    <property type="match status" value="1"/>
</dbReference>
<dbReference type="PIRSF" id="PIRSF001430">
    <property type="entry name" value="tRNA_psdUrid_synth"/>
    <property type="match status" value="1"/>
</dbReference>
<evidence type="ECO:0000256" key="2">
    <source>
        <dbReference type="ARBA" id="ARBA00022694"/>
    </source>
</evidence>
<dbReference type="PANTHER" id="PTHR11142:SF0">
    <property type="entry name" value="TRNA PSEUDOURIDINE SYNTHASE-LIKE 1"/>
    <property type="match status" value="1"/>
</dbReference>
<keyword evidence="3 4" id="KW-0413">Isomerase</keyword>
<evidence type="ECO:0000256" key="5">
    <source>
        <dbReference type="PIRSR" id="PIRSR001430-1"/>
    </source>
</evidence>
<protein>
    <recommendedName>
        <fullName evidence="4">tRNA pseudouridine synthase A</fullName>
        <ecNumber evidence="4">5.4.99.12</ecNumber>
    </recommendedName>
    <alternativeName>
        <fullName evidence="4">tRNA pseudouridine(38-40) synthase</fullName>
    </alternativeName>
    <alternativeName>
        <fullName evidence="4">tRNA pseudouridylate synthase I</fullName>
    </alternativeName>
    <alternativeName>
        <fullName evidence="4">tRNA-uridine isomerase I</fullName>
    </alternativeName>
</protein>
<dbReference type="Pfam" id="PF01416">
    <property type="entry name" value="PseudoU_synth_1"/>
    <property type="match status" value="2"/>
</dbReference>
<evidence type="ECO:0000259" key="8">
    <source>
        <dbReference type="Pfam" id="PF01416"/>
    </source>
</evidence>
<feature type="active site" description="Nucleophile" evidence="4 5">
    <location>
        <position position="58"/>
    </location>
</feature>
<comment type="function">
    <text evidence="4">Formation of pseudouridine at positions 38, 39 and 40 in the anticodon stem and loop of transfer RNAs.</text>
</comment>
<dbReference type="InterPro" id="IPR020103">
    <property type="entry name" value="PsdUridine_synth_cat_dom_sf"/>
</dbReference>